<dbReference type="Proteomes" id="UP001157974">
    <property type="component" value="Unassembled WGS sequence"/>
</dbReference>
<proteinExistence type="predicted"/>
<dbReference type="InterPro" id="IPR044840">
    <property type="entry name" value="Nup188"/>
</dbReference>
<sequence length="1850" mass="202545">MVPTKETFGDILDRLEAGGEHAIGDILNDSWDAIVEVLKIEDTKPKDGSELPIVWRGGAREKEQEKGEKEYVKQISKRLNTSLQEASVLLRDFILLSQVRNVEWTVNELSVTAPIEELRLLRMEEIRSQFACFATVIRIADDAEHPGNAVCKQRLKSTESGAFGDQIVDAIRSLSSTISKSAIDEFDDKQRTLRWAVELAFIYFYSNPCSKTALLKLVELIRSGRVEWSASGATRTTLLLSMTFAEILSLESLLGSDPQFSKSSILSDSESRGEVSKMLLASPKGVLDIGITSLAWATFLKLVQVSEPGIDIRSQPFEEHLEYALNAGVLEALPPLLDRFSHGGVDSIEPSPQRLGEVAGGFVQSFFVGFPPGILSRAQICALSYLCSRALRYSSQLCHMVLDAERDLEQRREGINLIIRTCQAFFPLEVKPYVLVIGALAADEECSSQVVNILSEGLGTYAEASPDRNLEYPVPVDDEGFVDARRDVPFVEAMASVSMGVVVRNRGDPTSIGEGTVLRDSVGFTTDDMSTVIWHQRWNGWIAVNQKFHSFAEELRMGADLGELSVISSLCSMLIRICRHADSQTKSYVADEIVSSNLIADVLMLVTRRKVGFMRSEKEKLMTLLSRTLYELGRQNPRRCEHVLTRIGALGPGAPPLREIATFGGVTTPSLRYILQVAGEVKASSRSLEHLLEFVTSEILPMWISSRLGVSSRGDNLRGWRLIQSVFSLLRKHVSISNARSSTLAKALGVTLSASEDGKAKSKPSAAYYCSLGNALKMASAIMKFELRNMEGKDSEMLDDNNSKHVVANSLSVTALAMISANSFPSPTMSLPTAVYADGDDDLDGDSHDDGLSDWELTPEDYDMPLAPELQDRASRCLGLLFQVVERLSPGGAAAVKQVPWPTGDHAQSIRTRLATAISSRQSFWAMSMVCAAIVHGQKGVSRALLKGSQRIIRFAPPAGGTTQSGVEKEKTVGEEDEQESIIAAACEVVKKAEKGNLSGEPVSARSTNAAIKLLRMAWDEYGDLWLKSVYKKCKVWVLLREMLSKPASLKSLTMPGLLSVEEVKVADSTGTSQDSLAETSDEVAEWRLALANVVYTLSSEAVTSSAGDRETQGTSDSDQTSTEDSKNAAMLREICNEGWTDVIFSAEAREELMVNLEELSESISELSTQRIGSPLSFAPSDDGQMLGRTYLVELGPALQAKHDQRIDSSSVDVLVQQLSHLNLLLSRSEAYSQLLGAFAAANIALHQIENRKRAGGILSSNPLATPNAKISPRYLTELFCRGSRMLKDLGRRQSTLRVRAEIALMLASLAPVTASGIVLDREVIDEEHKPNELLQNITTSLRSWYASSPAPNGSFKKYPQSLLLAGAKHVPYCGAEAAGDFVSAVLEGFYNDLGTSGESLQAAVATLTLAKTSNESGRLQASLRGLYLCSKMDGMSAAETADSMLFLMLRMLCDPSIMSDRFHDEVLRSFVGALTTSSLLNGAEIPGYVDENLERNPRHKLYCTLLKVSAAMISGPEEGEPGSSSMVELFSFLSRHLESHSLDLSGDWPPKSRSTAQHLSRHISLARLYEAEAALALLWAFSGHTSTLSTELPAVLDSIMKSAKTFFYEGYRLLRAEPIQRWVVPVSSTEVKESASLGQTRTGEDTTPVKLNDFRGSPATESAREAVGRRYISAAPPSPIMPQTPLTAMNTYQTPDGLSDPSQSEDNLKFGEEAVLTILRAMRNALACIRRYSSYVAKPLFEPTMVLSADRASLGLLIAVQLHATHELQRGLRDDNRDIIHSIAENALVITIRHTVGFINEGTLTSGVREELRKRLQTIVDRQKQLVPPLPRDSLIHAPEMSSFLQTLK</sequence>
<feature type="region of interest" description="Disordered" evidence="1">
    <location>
        <begin position="1635"/>
        <end position="1657"/>
    </location>
</feature>
<dbReference type="EMBL" id="JAMWBK010000004">
    <property type="protein sequence ID" value="KAJ8906025.1"/>
    <property type="molecule type" value="Genomic_DNA"/>
</dbReference>
<dbReference type="PANTHER" id="PTHR31431">
    <property type="entry name" value="NUCLEOPORIN NUP188 HOMOLOG"/>
    <property type="match status" value="1"/>
</dbReference>
<protein>
    <recommendedName>
        <fullName evidence="4">Non-specific serine/threonine protein kinase</fullName>
    </recommendedName>
</protein>
<feature type="region of interest" description="Disordered" evidence="1">
    <location>
        <begin position="1105"/>
        <end position="1127"/>
    </location>
</feature>
<name>A0AAV8UTZ5_9RHOD</name>
<evidence type="ECO:0000313" key="2">
    <source>
        <dbReference type="EMBL" id="KAJ8906025.1"/>
    </source>
</evidence>
<evidence type="ECO:0000256" key="1">
    <source>
        <dbReference type="SAM" id="MobiDB-lite"/>
    </source>
</evidence>
<gene>
    <name evidence="2" type="ORF">NDN08_002525</name>
</gene>
<evidence type="ECO:0008006" key="4">
    <source>
        <dbReference type="Google" id="ProtNLM"/>
    </source>
</evidence>
<dbReference type="GO" id="GO:0017056">
    <property type="term" value="F:structural constituent of nuclear pore"/>
    <property type="evidence" value="ECO:0007669"/>
    <property type="project" value="InterPro"/>
</dbReference>
<comment type="caution">
    <text evidence="2">The sequence shown here is derived from an EMBL/GenBank/DDBJ whole genome shotgun (WGS) entry which is preliminary data.</text>
</comment>
<feature type="compositionally biased region" description="Low complexity" evidence="1">
    <location>
        <begin position="1113"/>
        <end position="1123"/>
    </location>
</feature>
<reference evidence="2 3" key="1">
    <citation type="journal article" date="2023" name="Nat. Commun.">
        <title>Origin of minicircular mitochondrial genomes in red algae.</title>
        <authorList>
            <person name="Lee Y."/>
            <person name="Cho C.H."/>
            <person name="Lee Y.M."/>
            <person name="Park S.I."/>
            <person name="Yang J.H."/>
            <person name="West J.A."/>
            <person name="Bhattacharya D."/>
            <person name="Yoon H.S."/>
        </authorList>
    </citation>
    <scope>NUCLEOTIDE SEQUENCE [LARGE SCALE GENOMIC DNA]</scope>
    <source>
        <strain evidence="2 3">CCMP1338</strain>
        <tissue evidence="2">Whole cell</tissue>
    </source>
</reference>
<dbReference type="GO" id="GO:0044611">
    <property type="term" value="C:nuclear pore inner ring"/>
    <property type="evidence" value="ECO:0007669"/>
    <property type="project" value="TreeGrafter"/>
</dbReference>
<organism evidence="2 3">
    <name type="scientific">Rhodosorus marinus</name>
    <dbReference type="NCBI Taxonomy" id="101924"/>
    <lineage>
        <taxon>Eukaryota</taxon>
        <taxon>Rhodophyta</taxon>
        <taxon>Stylonematophyceae</taxon>
        <taxon>Stylonematales</taxon>
        <taxon>Stylonemataceae</taxon>
        <taxon>Rhodosorus</taxon>
    </lineage>
</organism>
<keyword evidence="3" id="KW-1185">Reference proteome</keyword>
<dbReference type="PANTHER" id="PTHR31431:SF1">
    <property type="entry name" value="NUCLEOPORIN NUP188"/>
    <property type="match status" value="1"/>
</dbReference>
<dbReference type="GO" id="GO:0006606">
    <property type="term" value="P:protein import into nucleus"/>
    <property type="evidence" value="ECO:0007669"/>
    <property type="project" value="TreeGrafter"/>
</dbReference>
<evidence type="ECO:0000313" key="3">
    <source>
        <dbReference type="Proteomes" id="UP001157974"/>
    </source>
</evidence>
<accession>A0AAV8UTZ5</accession>
<dbReference type="GO" id="GO:0006405">
    <property type="term" value="P:RNA export from nucleus"/>
    <property type="evidence" value="ECO:0007669"/>
    <property type="project" value="TreeGrafter"/>
</dbReference>